<keyword evidence="5" id="KW-1185">Reference proteome</keyword>
<protein>
    <recommendedName>
        <fullName evidence="3">Hint domain-containing protein</fullName>
    </recommendedName>
</protein>
<dbReference type="Pfam" id="PF07591">
    <property type="entry name" value="PT-HINT"/>
    <property type="match status" value="1"/>
</dbReference>
<keyword evidence="2" id="KW-0732">Signal</keyword>
<name>A0A370BHK3_9ACTN</name>
<organism evidence="4 5">
    <name type="scientific">Streptomyces corynorhini</name>
    <dbReference type="NCBI Taxonomy" id="2282652"/>
    <lineage>
        <taxon>Bacteria</taxon>
        <taxon>Bacillati</taxon>
        <taxon>Actinomycetota</taxon>
        <taxon>Actinomycetes</taxon>
        <taxon>Kitasatosporales</taxon>
        <taxon>Streptomycetaceae</taxon>
        <taxon>Streptomyces</taxon>
    </lineage>
</organism>
<evidence type="ECO:0000259" key="3">
    <source>
        <dbReference type="SMART" id="SM00306"/>
    </source>
</evidence>
<feature type="domain" description="Hint" evidence="3">
    <location>
        <begin position="272"/>
        <end position="373"/>
    </location>
</feature>
<dbReference type="Proteomes" id="UP000253741">
    <property type="component" value="Unassembled WGS sequence"/>
</dbReference>
<feature type="region of interest" description="Disordered" evidence="1">
    <location>
        <begin position="37"/>
        <end position="86"/>
    </location>
</feature>
<dbReference type="InterPro" id="IPR003587">
    <property type="entry name" value="Hint_dom_N"/>
</dbReference>
<comment type="caution">
    <text evidence="4">The sequence shown here is derived from an EMBL/GenBank/DDBJ whole genome shotgun (WGS) entry which is preliminary data.</text>
</comment>
<dbReference type="EMBL" id="QQNA01000001">
    <property type="protein sequence ID" value="RDG40132.1"/>
    <property type="molecule type" value="Genomic_DNA"/>
</dbReference>
<dbReference type="AlphaFoldDB" id="A0A370BHK3"/>
<dbReference type="SUPFAM" id="SSF51294">
    <property type="entry name" value="Hedgehog/intein (Hint) domain"/>
    <property type="match status" value="1"/>
</dbReference>
<dbReference type="InterPro" id="IPR036844">
    <property type="entry name" value="Hint_dom_sf"/>
</dbReference>
<feature type="region of interest" description="Disordered" evidence="1">
    <location>
        <begin position="218"/>
        <end position="272"/>
    </location>
</feature>
<feature type="chain" id="PRO_5016719936" description="Hint domain-containing protein" evidence="2">
    <location>
        <begin position="22"/>
        <end position="561"/>
    </location>
</feature>
<evidence type="ECO:0000313" key="5">
    <source>
        <dbReference type="Proteomes" id="UP000253741"/>
    </source>
</evidence>
<dbReference type="SMART" id="SM00306">
    <property type="entry name" value="HintN"/>
    <property type="match status" value="1"/>
</dbReference>
<gene>
    <name evidence="4" type="ORF">DVH02_00270</name>
</gene>
<feature type="compositionally biased region" description="Basic and acidic residues" evidence="1">
    <location>
        <begin position="218"/>
        <end position="259"/>
    </location>
</feature>
<sequence>MAVVAAIVGALVMTSVGPTLADGIRTQVCRVTGGADCGGVESGGEDRAEDATGPSRSSEAPGAPGVPGVPGANDGTYEGQQGDATPASQARIDFDAALKELQDAQEDEKSDSDKAVEAARELAKILADELGITDALDCVTKGDMGACTETLVNVLLNVVGGAAGKLAAKYGAPWKWKKAVALVRALKKHGGDLYDGIKGLIKNRKRVGKAEDRLAEARKRLGAEKPKKPDGKPDGKPGGKPGGKSDGKPDGKPDGDKPNGKPNDSPVSCPVAHSFLPGTPVLLADGTRAPIEEVRVGDLVRATDPLTGRTLARPVTRTFTTHADKEFTRLTVRTDTGTAVVTATDTHPFYLTDRRRWRDAGDIRPGALLLAERGTTLKVLGARHYVRRRTTHDLTVEGLHTYYVGVGTAAALVHNNNCEWPVADGVPGPAAGKTLTRPHRRHTIKGSVGSEVKESNTVILDGTQKKVDDDIKAISQGKATLDPDGNTYRVNGRGYEVKANGTVFPKEGPGLVKLDRIEYSALQLIAKGDAKSLKQLEMNPKFTNNPQAVEKARRIVEGTYP</sequence>
<dbReference type="Gene3D" id="2.170.16.10">
    <property type="entry name" value="Hedgehog/Intein (Hint) domain"/>
    <property type="match status" value="1"/>
</dbReference>
<dbReference type="CDD" id="cd00081">
    <property type="entry name" value="Hint"/>
    <property type="match status" value="1"/>
</dbReference>
<evidence type="ECO:0000313" key="4">
    <source>
        <dbReference type="EMBL" id="RDG40132.1"/>
    </source>
</evidence>
<proteinExistence type="predicted"/>
<feature type="signal peptide" evidence="2">
    <location>
        <begin position="1"/>
        <end position="21"/>
    </location>
</feature>
<reference evidence="4 5" key="1">
    <citation type="submission" date="2018-07" db="EMBL/GenBank/DDBJ databases">
        <title>Streptomyces species from bats.</title>
        <authorList>
            <person name="Dunlap C."/>
        </authorList>
    </citation>
    <scope>NUCLEOTIDE SEQUENCE [LARGE SCALE GENOMIC DNA]</scope>
    <source>
        <strain evidence="4 5">AC230</strain>
    </source>
</reference>
<evidence type="ECO:0000256" key="1">
    <source>
        <dbReference type="SAM" id="MobiDB-lite"/>
    </source>
</evidence>
<accession>A0A370BHK3</accession>
<evidence type="ECO:0000256" key="2">
    <source>
        <dbReference type="SAM" id="SignalP"/>
    </source>
</evidence>